<keyword evidence="1" id="KW-0175">Coiled coil</keyword>
<dbReference type="InterPro" id="IPR004827">
    <property type="entry name" value="bZIP"/>
</dbReference>
<dbReference type="OrthoDB" id="6144354at2759"/>
<organism evidence="4 5">
    <name type="scientific">Crassostrea virginica</name>
    <name type="common">Eastern oyster</name>
    <dbReference type="NCBI Taxonomy" id="6565"/>
    <lineage>
        <taxon>Eukaryota</taxon>
        <taxon>Metazoa</taxon>
        <taxon>Spiralia</taxon>
        <taxon>Lophotrochozoa</taxon>
        <taxon>Mollusca</taxon>
        <taxon>Bivalvia</taxon>
        <taxon>Autobranchia</taxon>
        <taxon>Pteriomorphia</taxon>
        <taxon>Ostreida</taxon>
        <taxon>Ostreoidea</taxon>
        <taxon>Ostreidae</taxon>
        <taxon>Crassostrea</taxon>
    </lineage>
</organism>
<evidence type="ECO:0000313" key="4">
    <source>
        <dbReference type="Proteomes" id="UP000694844"/>
    </source>
</evidence>
<feature type="region of interest" description="Disordered" evidence="2">
    <location>
        <begin position="93"/>
        <end position="127"/>
    </location>
</feature>
<keyword evidence="4" id="KW-1185">Reference proteome</keyword>
<evidence type="ECO:0000313" key="5">
    <source>
        <dbReference type="RefSeq" id="XP_022329446.1"/>
    </source>
</evidence>
<dbReference type="GO" id="GO:0003700">
    <property type="term" value="F:DNA-binding transcription factor activity"/>
    <property type="evidence" value="ECO:0007669"/>
    <property type="project" value="InterPro"/>
</dbReference>
<dbReference type="PROSITE" id="PS50217">
    <property type="entry name" value="BZIP"/>
    <property type="match status" value="1"/>
</dbReference>
<dbReference type="CDD" id="cd14686">
    <property type="entry name" value="bZIP"/>
    <property type="match status" value="1"/>
</dbReference>
<evidence type="ECO:0000256" key="1">
    <source>
        <dbReference type="SAM" id="Coils"/>
    </source>
</evidence>
<feature type="domain" description="BZIP" evidence="3">
    <location>
        <begin position="98"/>
        <end position="161"/>
    </location>
</feature>
<sequence>MVRVLCQNLVGGGCCRGQMEDLTPLGFEDQKGAGVIDAAMATRAAQALNAHNEDSNSNFSSDFTFSGSSDSSSDSDMETKPLCIEVADQTADPKQVVDVKRQRRRERNKVSAQAYRQRRRAQTSNQNQTLVDLEKRHEELLEMVRNLEEQKSIIEGLIKKKAKIPWPWGHPTTHPYAPMTNSMCGSASVMDAPMSMNTSAIMAS</sequence>
<accession>A0A8B8DR38</accession>
<dbReference type="Proteomes" id="UP000694844">
    <property type="component" value="Chromosome 4"/>
</dbReference>
<dbReference type="GeneID" id="111128232"/>
<dbReference type="SUPFAM" id="SSF57959">
    <property type="entry name" value="Leucine zipper domain"/>
    <property type="match status" value="1"/>
</dbReference>
<reference evidence="5" key="1">
    <citation type="submission" date="2025-08" db="UniProtKB">
        <authorList>
            <consortium name="RefSeq"/>
        </authorList>
    </citation>
    <scope>IDENTIFICATION</scope>
    <source>
        <tissue evidence="5">Whole sample</tissue>
    </source>
</reference>
<feature type="compositionally biased region" description="Low complexity" evidence="2">
    <location>
        <begin position="55"/>
        <end position="74"/>
    </location>
</feature>
<gene>
    <name evidence="5" type="primary">LOC111128232</name>
</gene>
<feature type="region of interest" description="Disordered" evidence="2">
    <location>
        <begin position="52"/>
        <end position="78"/>
    </location>
</feature>
<dbReference type="AlphaFoldDB" id="A0A8B8DR38"/>
<dbReference type="SMART" id="SM00338">
    <property type="entry name" value="BRLZ"/>
    <property type="match status" value="1"/>
</dbReference>
<dbReference type="InterPro" id="IPR046347">
    <property type="entry name" value="bZIP_sf"/>
</dbReference>
<dbReference type="Pfam" id="PF00170">
    <property type="entry name" value="bZIP_1"/>
    <property type="match status" value="1"/>
</dbReference>
<dbReference type="Gene3D" id="1.20.5.170">
    <property type="match status" value="1"/>
</dbReference>
<name>A0A8B8DR38_CRAVI</name>
<feature type="coiled-coil region" evidence="1">
    <location>
        <begin position="130"/>
        <end position="157"/>
    </location>
</feature>
<evidence type="ECO:0000259" key="3">
    <source>
        <dbReference type="PROSITE" id="PS50217"/>
    </source>
</evidence>
<evidence type="ECO:0000256" key="2">
    <source>
        <dbReference type="SAM" id="MobiDB-lite"/>
    </source>
</evidence>
<dbReference type="PROSITE" id="PS00036">
    <property type="entry name" value="BZIP_BASIC"/>
    <property type="match status" value="1"/>
</dbReference>
<proteinExistence type="predicted"/>
<dbReference type="RefSeq" id="XP_022329446.1">
    <property type="nucleotide sequence ID" value="XM_022473738.1"/>
</dbReference>
<dbReference type="KEGG" id="cvn:111128232"/>
<protein>
    <submittedName>
        <fullName evidence="5">Activating transcription factor 3-like</fullName>
    </submittedName>
</protein>